<comment type="caution">
    <text evidence="1">The sequence shown here is derived from an EMBL/GenBank/DDBJ whole genome shotgun (WGS) entry which is preliminary data.</text>
</comment>
<protein>
    <submittedName>
        <fullName evidence="1">Uncharacterized protein</fullName>
    </submittedName>
</protein>
<organism evidence="1">
    <name type="scientific">Xanthomonas vasicola pv. vasculorum NCPPB 890</name>
    <dbReference type="NCBI Taxonomy" id="1184265"/>
    <lineage>
        <taxon>Bacteria</taxon>
        <taxon>Pseudomonadati</taxon>
        <taxon>Pseudomonadota</taxon>
        <taxon>Gammaproteobacteria</taxon>
        <taxon>Lysobacterales</taxon>
        <taxon>Lysobacteraceae</taxon>
        <taxon>Xanthomonas</taxon>
    </lineage>
</organism>
<sequence length="129" mass="14044">MDGIAAWLQPLDLLSLECDGLSRAVVTLLRREGIEHRLCVGALTVTPAGTIDPHFWVELACGAVCDYRARMWLGNIPAVPHGVFLPDDTCQYSMRGQIDGTLQPAVFHALTGMELASYPAYVPGHPMEP</sequence>
<dbReference type="RefSeq" id="WP_017120839.1">
    <property type="nucleotide sequence ID" value="NZ_AKBN02000017.1"/>
</dbReference>
<dbReference type="AlphaFoldDB" id="A0A836ZQV3"/>
<accession>A0A836ZQV3</accession>
<name>A0A836ZQV3_XANVA</name>
<evidence type="ECO:0000313" key="1">
    <source>
        <dbReference type="EMBL" id="KEZ99089.1"/>
    </source>
</evidence>
<gene>
    <name evidence="1" type="ORF">A11K_0127620</name>
</gene>
<reference evidence="1" key="1">
    <citation type="submission" date="2012-05" db="EMBL/GenBank/DDBJ databases">
        <authorList>
            <person name="Studholme D.J."/>
            <person name="Wasukira A."/>
            <person name="Grant M."/>
        </authorList>
    </citation>
    <scope>NUCLEOTIDE SEQUENCE [LARGE SCALE GENOMIC DNA]</scope>
    <source>
        <strain evidence="1">NCPPB 890</strain>
    </source>
</reference>
<proteinExistence type="predicted"/>
<dbReference type="EMBL" id="AKBN01002022">
    <property type="protein sequence ID" value="KEZ99089.1"/>
    <property type="molecule type" value="Genomic_DNA"/>
</dbReference>